<feature type="region of interest" description="Disordered" evidence="1">
    <location>
        <begin position="16"/>
        <end position="69"/>
    </location>
</feature>
<name>A0A1I6G273_9EURY</name>
<keyword evidence="3" id="KW-1185">Reference proteome</keyword>
<accession>A0A1I6G273</accession>
<organism evidence="2 3">
    <name type="scientific">Halogeometricum limi</name>
    <dbReference type="NCBI Taxonomy" id="555875"/>
    <lineage>
        <taxon>Archaea</taxon>
        <taxon>Methanobacteriati</taxon>
        <taxon>Methanobacteriota</taxon>
        <taxon>Stenosarchaea group</taxon>
        <taxon>Halobacteria</taxon>
        <taxon>Halobacteriales</taxon>
        <taxon>Haloferacaceae</taxon>
        <taxon>Halogeometricum</taxon>
    </lineage>
</organism>
<gene>
    <name evidence="2" type="ORF">SAMN04488124_0748</name>
</gene>
<reference evidence="3" key="1">
    <citation type="submission" date="2016-10" db="EMBL/GenBank/DDBJ databases">
        <authorList>
            <person name="Varghese N."/>
            <person name="Submissions S."/>
        </authorList>
    </citation>
    <scope>NUCLEOTIDE SEQUENCE [LARGE SCALE GENOMIC DNA]</scope>
    <source>
        <strain evidence="3">CGMCC 1.8711</strain>
    </source>
</reference>
<feature type="region of interest" description="Disordered" evidence="1">
    <location>
        <begin position="134"/>
        <end position="156"/>
    </location>
</feature>
<dbReference type="OrthoDB" id="201863at2157"/>
<dbReference type="Proteomes" id="UP000243250">
    <property type="component" value="Unassembled WGS sequence"/>
</dbReference>
<sequence>MRRRRLLATIAAASLPVAAGCNDPRSSSETTRGAPAEKTESETDTETPSSTPDAGRDPETFPEKRPDWRQVIHAETTPRAYALSAQHYRTPDDAAVTVGFTATATANHPARLAVFLRNANDFANTFRLRESPIPVTTVREPRERDEPEAVGESTAT</sequence>
<proteinExistence type="predicted"/>
<dbReference type="AlphaFoldDB" id="A0A1I6G273"/>
<evidence type="ECO:0000313" key="2">
    <source>
        <dbReference type="EMBL" id="SFR36278.1"/>
    </source>
</evidence>
<dbReference type="STRING" id="555875.SAMN04488124_0748"/>
<evidence type="ECO:0000313" key="3">
    <source>
        <dbReference type="Proteomes" id="UP000243250"/>
    </source>
</evidence>
<evidence type="ECO:0000256" key="1">
    <source>
        <dbReference type="SAM" id="MobiDB-lite"/>
    </source>
</evidence>
<feature type="compositionally biased region" description="Basic and acidic residues" evidence="1">
    <location>
        <begin position="54"/>
        <end position="69"/>
    </location>
</feature>
<protein>
    <submittedName>
        <fullName evidence="2">Uncharacterized protein</fullName>
    </submittedName>
</protein>
<dbReference type="PROSITE" id="PS51257">
    <property type="entry name" value="PROKAR_LIPOPROTEIN"/>
    <property type="match status" value="1"/>
</dbReference>
<dbReference type="EMBL" id="FOYS01000001">
    <property type="protein sequence ID" value="SFR36278.1"/>
    <property type="molecule type" value="Genomic_DNA"/>
</dbReference>
<dbReference type="RefSeq" id="WP_089876854.1">
    <property type="nucleotide sequence ID" value="NZ_FOYS01000001.1"/>
</dbReference>